<reference evidence="4" key="1">
    <citation type="journal article" date="2023" name="PLoS Negl. Trop. Dis.">
        <title>A genome sequence for Biomphalaria pfeifferi, the major vector snail for the human-infecting parasite Schistosoma mansoni.</title>
        <authorList>
            <person name="Bu L."/>
            <person name="Lu L."/>
            <person name="Laidemitt M.R."/>
            <person name="Zhang S.M."/>
            <person name="Mutuku M."/>
            <person name="Mkoji G."/>
            <person name="Steinauer M."/>
            <person name="Loker E.S."/>
        </authorList>
    </citation>
    <scope>NUCLEOTIDE SEQUENCE</scope>
    <source>
        <strain evidence="4">KasaAsao</strain>
    </source>
</reference>
<proteinExistence type="predicted"/>
<feature type="compositionally biased region" description="Basic residues" evidence="2">
    <location>
        <begin position="56"/>
        <end position="74"/>
    </location>
</feature>
<feature type="coiled-coil region" evidence="1">
    <location>
        <begin position="166"/>
        <end position="194"/>
    </location>
</feature>
<accession>A0AAD8C0C9</accession>
<dbReference type="Proteomes" id="UP001233172">
    <property type="component" value="Unassembled WGS sequence"/>
</dbReference>
<dbReference type="Gene3D" id="4.10.280.10">
    <property type="entry name" value="Helix-loop-helix DNA-binding domain"/>
    <property type="match status" value="1"/>
</dbReference>
<evidence type="ECO:0000313" key="4">
    <source>
        <dbReference type="EMBL" id="KAK0063165.1"/>
    </source>
</evidence>
<feature type="region of interest" description="Disordered" evidence="2">
    <location>
        <begin position="610"/>
        <end position="647"/>
    </location>
</feature>
<dbReference type="SUPFAM" id="SSF47459">
    <property type="entry name" value="HLH, helix-loop-helix DNA-binding domain"/>
    <property type="match status" value="1"/>
</dbReference>
<feature type="region of interest" description="Disordered" evidence="2">
    <location>
        <begin position="1"/>
        <end position="21"/>
    </location>
</feature>
<evidence type="ECO:0000259" key="3">
    <source>
        <dbReference type="PROSITE" id="PS50888"/>
    </source>
</evidence>
<evidence type="ECO:0000256" key="2">
    <source>
        <dbReference type="SAM" id="MobiDB-lite"/>
    </source>
</evidence>
<sequence>MLAIENTPSLPSTSSSPQEVPVVSSLVCDSVFTMEDNFLLPSTSSPQEVPENTKKPNGKRKSASSSKGKSKKKKEANLGEGENVSSEPQVLCSLTFDSVLNMEDNCVFPSTSSQQVPDNKIKQTAKPKSAMGKARKKKGDNTPGDPYARVKRSKSQKLKGLPLDKAEQLRLKINEQERNRQRAIREAIDELKQMDIPDFLSVDNYKVGCKCHTLRTVIAYIAHMMNQIENHDQIHGVSEHLQQQTQLHQQRLQEKLNVMQQEEAQYQLQQQELEKEILLHQQESVQQQQLIQQQQFLQPTTNLQIQCDSQQQQLQSDQQQVTLEQPQIQPETQQILPNLQQPQLLFNPQQHQEMNHYQQQSSLQQYQQQPDTIVEQQITIPENQQQIPQQLPSTKHQPLQPQLQQHISSQFHSKQPDVLPQITVLLHQQQTHEGQSLLPSINPSCFPSYLSAPTTSLTPMNSTSFNHAPGSVGSNVQNSSMYQGQYQHWGVNHFQLPVFAPQYYPVPMYWAPHGQPLGHVSVGPDVHLMNQGQSSKKKPSRKARSKKDKTTSPARAAAAESTTAPTDPGSHTGVSSTGKKRVLDDQNNIVVADTSCPTFSDTTSAFFLPTADQSASGSTPSDSGYSSRSISRESDMGVDYVNNNDQNSDTEKTDWLLDAASVDQFFENLDKL</sequence>
<feature type="compositionally biased region" description="Basic residues" evidence="2">
    <location>
        <begin position="535"/>
        <end position="547"/>
    </location>
</feature>
<dbReference type="InterPro" id="IPR036638">
    <property type="entry name" value="HLH_DNA-bd_sf"/>
</dbReference>
<organism evidence="4 5">
    <name type="scientific">Biomphalaria pfeifferi</name>
    <name type="common">Bloodfluke planorb</name>
    <name type="synonym">Freshwater snail</name>
    <dbReference type="NCBI Taxonomy" id="112525"/>
    <lineage>
        <taxon>Eukaryota</taxon>
        <taxon>Metazoa</taxon>
        <taxon>Spiralia</taxon>
        <taxon>Lophotrochozoa</taxon>
        <taxon>Mollusca</taxon>
        <taxon>Gastropoda</taxon>
        <taxon>Heterobranchia</taxon>
        <taxon>Euthyneura</taxon>
        <taxon>Panpulmonata</taxon>
        <taxon>Hygrophila</taxon>
        <taxon>Lymnaeoidea</taxon>
        <taxon>Planorbidae</taxon>
        <taxon>Biomphalaria</taxon>
    </lineage>
</organism>
<dbReference type="AlphaFoldDB" id="A0AAD8C0C9"/>
<feature type="coiled-coil region" evidence="1">
    <location>
        <begin position="249"/>
        <end position="288"/>
    </location>
</feature>
<keyword evidence="1" id="KW-0175">Coiled coil</keyword>
<reference evidence="4" key="2">
    <citation type="submission" date="2023-04" db="EMBL/GenBank/DDBJ databases">
        <authorList>
            <person name="Bu L."/>
            <person name="Lu L."/>
            <person name="Laidemitt M.R."/>
            <person name="Zhang S.M."/>
            <person name="Mutuku M."/>
            <person name="Mkoji G."/>
            <person name="Steinauer M."/>
            <person name="Loker E.S."/>
        </authorList>
    </citation>
    <scope>NUCLEOTIDE SEQUENCE</scope>
    <source>
        <strain evidence="4">KasaAsao</strain>
        <tissue evidence="4">Whole Snail</tissue>
    </source>
</reference>
<feature type="compositionally biased region" description="Low complexity" evidence="2">
    <location>
        <begin position="7"/>
        <end position="21"/>
    </location>
</feature>
<keyword evidence="5" id="KW-1185">Reference proteome</keyword>
<feature type="compositionally biased region" description="Low complexity" evidence="2">
    <location>
        <begin position="614"/>
        <end position="629"/>
    </location>
</feature>
<name>A0AAD8C0C9_BIOPF</name>
<gene>
    <name evidence="4" type="ORF">Bpfe_007361</name>
</gene>
<dbReference type="Pfam" id="PF00010">
    <property type="entry name" value="HLH"/>
    <property type="match status" value="1"/>
</dbReference>
<comment type="caution">
    <text evidence="4">The sequence shown here is derived from an EMBL/GenBank/DDBJ whole genome shotgun (WGS) entry which is preliminary data.</text>
</comment>
<evidence type="ECO:0000256" key="1">
    <source>
        <dbReference type="SAM" id="Coils"/>
    </source>
</evidence>
<feature type="region of interest" description="Disordered" evidence="2">
    <location>
        <begin position="38"/>
        <end position="87"/>
    </location>
</feature>
<feature type="region of interest" description="Disordered" evidence="2">
    <location>
        <begin position="521"/>
        <end position="581"/>
    </location>
</feature>
<protein>
    <submittedName>
        <fullName evidence="4">Mediator of RNA polymerase II transcription subunit 15</fullName>
    </submittedName>
</protein>
<feature type="compositionally biased region" description="Low complexity" evidence="2">
    <location>
        <begin position="551"/>
        <end position="566"/>
    </location>
</feature>
<dbReference type="EMBL" id="JASAOG010000022">
    <property type="protein sequence ID" value="KAK0063165.1"/>
    <property type="molecule type" value="Genomic_DNA"/>
</dbReference>
<dbReference type="PROSITE" id="PS50888">
    <property type="entry name" value="BHLH"/>
    <property type="match status" value="1"/>
</dbReference>
<dbReference type="GO" id="GO:0046983">
    <property type="term" value="F:protein dimerization activity"/>
    <property type="evidence" value="ECO:0007669"/>
    <property type="project" value="InterPro"/>
</dbReference>
<feature type="domain" description="BHLH" evidence="3">
    <location>
        <begin position="168"/>
        <end position="224"/>
    </location>
</feature>
<dbReference type="InterPro" id="IPR011598">
    <property type="entry name" value="bHLH_dom"/>
</dbReference>
<evidence type="ECO:0000313" key="5">
    <source>
        <dbReference type="Proteomes" id="UP001233172"/>
    </source>
</evidence>
<feature type="region of interest" description="Disordered" evidence="2">
    <location>
        <begin position="109"/>
        <end position="163"/>
    </location>
</feature>